<evidence type="ECO:0000256" key="1">
    <source>
        <dbReference type="SAM" id="MobiDB-lite"/>
    </source>
</evidence>
<feature type="compositionally biased region" description="Low complexity" evidence="1">
    <location>
        <begin position="352"/>
        <end position="364"/>
    </location>
</feature>
<keyword evidence="2" id="KW-0472">Membrane</keyword>
<feature type="domain" description="YoaR-like putative peptidoglycan binding" evidence="3">
    <location>
        <begin position="246"/>
        <end position="323"/>
    </location>
</feature>
<dbReference type="Proteomes" id="UP000196581">
    <property type="component" value="Unassembled WGS sequence"/>
</dbReference>
<dbReference type="Pfam" id="PF12229">
    <property type="entry name" value="PG_binding_4"/>
    <property type="match status" value="2"/>
</dbReference>
<dbReference type="AlphaFoldDB" id="A0A1X6XL83"/>
<dbReference type="Pfam" id="PF04294">
    <property type="entry name" value="VanW"/>
    <property type="match status" value="1"/>
</dbReference>
<name>A0A1X6XL83_9MICO</name>
<feature type="compositionally biased region" description="Acidic residues" evidence="1">
    <location>
        <begin position="341"/>
        <end position="351"/>
    </location>
</feature>
<evidence type="ECO:0000313" key="5">
    <source>
        <dbReference type="Proteomes" id="UP000196581"/>
    </source>
</evidence>
<sequence>MAEVSTKDRKKPWTLIIVSAVVFVLAAAYVVVAAIQSTSTPSGATSMGVDIGGMSREDAAATLTDGVGDRLAEPVGVVAGESTAEFDPEDAGLGVDIEATVDSAVGFSLDPRVMWHRAFGEEDIDPVLTIEDAALAPIVEETAADLSQKPVDAQLGYDEDGAAVVTEGENGTVVEASVLRSAIEDQWLRSDDGVIVDPADKEPRITTDDAKQVRTDLAEPAVSDDVTVSAEEPEGDTHDLTVSPETIAQTLTFDGEDGTLRPVFDGEALREAVFDENPDVGASPKDASFEVDGDDLTVVPAESGLSVDEEEFVDVITTAMTEETAEDRTGSIDMEEVEPEFTTEDAEDADFSDTVSDFSTSYSSEPARDTNLRVSTEAVSGTVVLPGEQFSLNETLGQRTAANGYEQAGVISEGQMTKDFGGGISQVSTTLFNAAFFAGFDLDEHQAHSRYIDRYPEGRETTLDWSSIDLKFTNNSDTPVILDMGLSDGEVHARVLGEKTVDVEADASGRFAQTSPGTVRESGSDCTPQSPKPGWSITIYRTIKDAASGSVVSEDDFTTTYRPVNRVICEG</sequence>
<keyword evidence="2" id="KW-0812">Transmembrane</keyword>
<dbReference type="InterPro" id="IPR022029">
    <property type="entry name" value="YoaR-like_PG-bd"/>
</dbReference>
<accession>A0A1X6XL83</accession>
<reference evidence="5" key="1">
    <citation type="submission" date="2017-02" db="EMBL/GenBank/DDBJ databases">
        <authorList>
            <person name="Dridi B."/>
        </authorList>
    </citation>
    <scope>NUCLEOTIDE SEQUENCE [LARGE SCALE GENOMIC DNA]</scope>
    <source>
        <strain evidence="5">B Co 03.10</strain>
    </source>
</reference>
<feature type="region of interest" description="Disordered" evidence="1">
    <location>
        <begin position="217"/>
        <end position="240"/>
    </location>
</feature>
<keyword evidence="5" id="KW-1185">Reference proteome</keyword>
<dbReference type="InterPro" id="IPR052913">
    <property type="entry name" value="Glycopeptide_resist_protein"/>
</dbReference>
<feature type="domain" description="YoaR-like putative peptidoglycan binding" evidence="3">
    <location>
        <begin position="86"/>
        <end position="191"/>
    </location>
</feature>
<dbReference type="EMBL" id="FWFF01000019">
    <property type="protein sequence ID" value="SLN00074.1"/>
    <property type="molecule type" value="Genomic_DNA"/>
</dbReference>
<evidence type="ECO:0000259" key="3">
    <source>
        <dbReference type="Pfam" id="PF12229"/>
    </source>
</evidence>
<keyword evidence="2" id="KW-1133">Transmembrane helix</keyword>
<feature type="region of interest" description="Disordered" evidence="1">
    <location>
        <begin position="510"/>
        <end position="533"/>
    </location>
</feature>
<dbReference type="PANTHER" id="PTHR35788:SF1">
    <property type="entry name" value="EXPORTED PROTEIN"/>
    <property type="match status" value="1"/>
</dbReference>
<organism evidence="4 5">
    <name type="scientific">Brevibacterium yomogidense</name>
    <dbReference type="NCBI Taxonomy" id="946573"/>
    <lineage>
        <taxon>Bacteria</taxon>
        <taxon>Bacillati</taxon>
        <taxon>Actinomycetota</taxon>
        <taxon>Actinomycetes</taxon>
        <taxon>Micrococcales</taxon>
        <taxon>Brevibacteriaceae</taxon>
        <taxon>Brevibacterium</taxon>
    </lineage>
</organism>
<feature type="transmembrane region" description="Helical" evidence="2">
    <location>
        <begin position="12"/>
        <end position="35"/>
    </location>
</feature>
<gene>
    <name evidence="4" type="ORF">FM105_12165</name>
</gene>
<dbReference type="InterPro" id="IPR007391">
    <property type="entry name" value="Vancomycin_resist_VanW"/>
</dbReference>
<evidence type="ECO:0000313" key="4">
    <source>
        <dbReference type="EMBL" id="SLN00074.1"/>
    </source>
</evidence>
<evidence type="ECO:0000256" key="2">
    <source>
        <dbReference type="SAM" id="Phobius"/>
    </source>
</evidence>
<feature type="region of interest" description="Disordered" evidence="1">
    <location>
        <begin position="341"/>
        <end position="369"/>
    </location>
</feature>
<dbReference type="PANTHER" id="PTHR35788">
    <property type="entry name" value="EXPORTED PROTEIN-RELATED"/>
    <property type="match status" value="1"/>
</dbReference>
<dbReference type="RefSeq" id="WP_087008568.1">
    <property type="nucleotide sequence ID" value="NZ_FWFF01000019.1"/>
</dbReference>
<proteinExistence type="predicted"/>
<protein>
    <submittedName>
        <fullName evidence="4">Vancomycin B-type resistance protein VanW</fullName>
    </submittedName>
</protein>